<sequence length="29" mass="3433">MRSSIKSWSRYTIKNVKNSHKSVLNLKLN</sequence>
<organism evidence="1 2">
    <name type="scientific">Parascaris equorum</name>
    <name type="common">Equine roundworm</name>
    <dbReference type="NCBI Taxonomy" id="6256"/>
    <lineage>
        <taxon>Eukaryota</taxon>
        <taxon>Metazoa</taxon>
        <taxon>Ecdysozoa</taxon>
        <taxon>Nematoda</taxon>
        <taxon>Chromadorea</taxon>
        <taxon>Rhabditida</taxon>
        <taxon>Spirurina</taxon>
        <taxon>Ascaridomorpha</taxon>
        <taxon>Ascaridoidea</taxon>
        <taxon>Ascarididae</taxon>
        <taxon>Parascaris</taxon>
    </lineage>
</organism>
<protein>
    <submittedName>
        <fullName evidence="2">Uncharacterized protein</fullName>
    </submittedName>
</protein>
<dbReference type="Proteomes" id="UP000887564">
    <property type="component" value="Unplaced"/>
</dbReference>
<evidence type="ECO:0000313" key="2">
    <source>
        <dbReference type="WBParaSite" id="PEQ_0000388301-mRNA-1"/>
    </source>
</evidence>
<reference evidence="2" key="1">
    <citation type="submission" date="2022-11" db="UniProtKB">
        <authorList>
            <consortium name="WormBaseParasite"/>
        </authorList>
    </citation>
    <scope>IDENTIFICATION</scope>
</reference>
<name>A0A914RBL8_PAREQ</name>
<accession>A0A914RBL8</accession>
<dbReference type="WBParaSite" id="PEQ_0000388301-mRNA-1">
    <property type="protein sequence ID" value="PEQ_0000388301-mRNA-1"/>
    <property type="gene ID" value="PEQ_0000388301"/>
</dbReference>
<proteinExistence type="predicted"/>
<keyword evidence="1" id="KW-1185">Reference proteome</keyword>
<evidence type="ECO:0000313" key="1">
    <source>
        <dbReference type="Proteomes" id="UP000887564"/>
    </source>
</evidence>
<dbReference type="AlphaFoldDB" id="A0A914RBL8"/>